<dbReference type="EMBL" id="AGYR01000039">
    <property type="protein sequence ID" value="ENZ12446.1"/>
    <property type="molecule type" value="Genomic_DNA"/>
</dbReference>
<organism evidence="1 2">
    <name type="scientific">[Clostridium] clostridioforme 90A8</name>
    <dbReference type="NCBI Taxonomy" id="999408"/>
    <lineage>
        <taxon>Bacteria</taxon>
        <taxon>Bacillati</taxon>
        <taxon>Bacillota</taxon>
        <taxon>Clostridia</taxon>
        <taxon>Lachnospirales</taxon>
        <taxon>Lachnospiraceae</taxon>
        <taxon>Enterocloster</taxon>
    </lineage>
</organism>
<sequence>MSDININMVKITDRDGNTIDVYANDISMYLQDYIDNRDIKDMRKEPQSRWNAALIYINKQLFAVNRDRLYTDTRLNNAYNLDLIDCICDIYITLCYEYDKEISISGFSKLTGIDTDTVNSWGREETRVGSKGSVIYKKLNMENEESLSNMLIGGKRNPVGILGALNRRHGWNMGQPRGTDGNKTGISYSREEIAARAKATESLPGSVEDLPD</sequence>
<dbReference type="RefSeq" id="WP_002593677.1">
    <property type="nucleotide sequence ID" value="NZ_KB850979.1"/>
</dbReference>
<dbReference type="PATRIC" id="fig|999408.3.peg.3841"/>
<comment type="caution">
    <text evidence="1">The sequence shown here is derived from an EMBL/GenBank/DDBJ whole genome shotgun (WGS) entry which is preliminary data.</text>
</comment>
<name>A0A0E2H815_9FIRM</name>
<proteinExistence type="predicted"/>
<evidence type="ECO:0000313" key="1">
    <source>
        <dbReference type="EMBL" id="ENZ12446.1"/>
    </source>
</evidence>
<evidence type="ECO:0000313" key="2">
    <source>
        <dbReference type="Proteomes" id="UP000013085"/>
    </source>
</evidence>
<dbReference type="AlphaFoldDB" id="A0A0E2H815"/>
<protein>
    <submittedName>
        <fullName evidence="1">Uncharacterized protein</fullName>
    </submittedName>
</protein>
<reference evidence="1 2" key="1">
    <citation type="submission" date="2013-01" db="EMBL/GenBank/DDBJ databases">
        <title>The Genome Sequence of Clostridium clostridioforme 90A8.</title>
        <authorList>
            <consortium name="The Broad Institute Genome Sequencing Platform"/>
            <person name="Earl A."/>
            <person name="Ward D."/>
            <person name="Feldgarden M."/>
            <person name="Gevers D."/>
            <person name="Courvalin P."/>
            <person name="Lambert T."/>
            <person name="Walker B."/>
            <person name="Young S.K."/>
            <person name="Zeng Q."/>
            <person name="Gargeya S."/>
            <person name="Fitzgerald M."/>
            <person name="Haas B."/>
            <person name="Abouelleil A."/>
            <person name="Alvarado L."/>
            <person name="Arachchi H.M."/>
            <person name="Berlin A.M."/>
            <person name="Chapman S.B."/>
            <person name="Dewar J."/>
            <person name="Goldberg J."/>
            <person name="Griggs A."/>
            <person name="Gujja S."/>
            <person name="Hansen M."/>
            <person name="Howarth C."/>
            <person name="Imamovic A."/>
            <person name="Larimer J."/>
            <person name="McCowan C."/>
            <person name="Murphy C."/>
            <person name="Neiman D."/>
            <person name="Pearson M."/>
            <person name="Priest M."/>
            <person name="Roberts A."/>
            <person name="Saif S."/>
            <person name="Shea T."/>
            <person name="Sisk P."/>
            <person name="Sykes S."/>
            <person name="Wortman J."/>
            <person name="Nusbaum C."/>
            <person name="Birren B."/>
        </authorList>
    </citation>
    <scope>NUCLEOTIDE SEQUENCE [LARGE SCALE GENOMIC DNA]</scope>
    <source>
        <strain evidence="1 2">90A8</strain>
    </source>
</reference>
<dbReference type="Proteomes" id="UP000013085">
    <property type="component" value="Unassembled WGS sequence"/>
</dbReference>
<gene>
    <name evidence="1" type="ORF">HMPREF1090_03572</name>
</gene>
<dbReference type="HOGENOM" id="CLU_1222899_0_0_9"/>
<accession>A0A0E2H815</accession>